<dbReference type="PANTHER" id="PTHR46481:SF10">
    <property type="entry name" value="ZINC FINGER BED DOMAIN-CONTAINING PROTEIN 39"/>
    <property type="match status" value="1"/>
</dbReference>
<organism evidence="9 10">
    <name type="scientific">Psilocybe cf. subviscida</name>
    <dbReference type="NCBI Taxonomy" id="2480587"/>
    <lineage>
        <taxon>Eukaryota</taxon>
        <taxon>Fungi</taxon>
        <taxon>Dikarya</taxon>
        <taxon>Basidiomycota</taxon>
        <taxon>Agaricomycotina</taxon>
        <taxon>Agaricomycetes</taxon>
        <taxon>Agaricomycetidae</taxon>
        <taxon>Agaricales</taxon>
        <taxon>Agaricineae</taxon>
        <taxon>Strophariaceae</taxon>
        <taxon>Psilocybe</taxon>
    </lineage>
</organism>
<dbReference type="InterPro" id="IPR052035">
    <property type="entry name" value="ZnF_BED_domain_contain"/>
</dbReference>
<evidence type="ECO:0000259" key="7">
    <source>
        <dbReference type="Pfam" id="PF04937"/>
    </source>
</evidence>
<evidence type="ECO:0000256" key="6">
    <source>
        <dbReference type="SAM" id="MobiDB-lite"/>
    </source>
</evidence>
<sequence length="1042" mass="117457">MPHTRLWCRHPDYFIDHPRYDSSVPMNPLERPPEVWANQKALKIKVYCKPCLAKHVGEVMSEEEARVDKGELAHCRTKEEITLWLFNRMDTPHTWIESRGDTLLQHLKDCDNQPAQYRQKAADHIANRKLQKHNKDVQKTPTATRTYTYSNAIVGGENPYHANAPQIVSPQPVHRGAPPPVLHYQSQPGPSFLSMQEQSELQQRFSAGTEMPVPYLDTSAPAPGPSYSNNHNFGPLPHATYSSNMVPHWDTVPDPFHSRPNSSASFTRTDTPTGDSGSQYSSSYRSKRSRTSGNFAEKRTISQRQSYADLNAPRPASVPVPVWTQSQQDDFNISIALSIASGDLPLSVVENRELINLFKKLAPQAKMPSRKTMTQTVIPRLVKNLRETTQAAASGQLLTLQCDGWTGKNFIHLIAFMASSATDMFTVKVFDTTIDRKTAENLLELIETVMEMLKNKWGSEVTSVTSDASGESAKAHRLLKEKYPELVLPDCAAHQINLIVGDYFKTTVWLFEWTGKANDLITWLRSKTAILGLIREALSQQGKRPLSVIRPVPTRWTAFYLAYDRLIKLRSVLVWIIENDADKPVAERQIIQPAHERSAREKAARMIDIINHHEFWVSLTRVVTHLRPLAIAANVTQAKHTRLDQVFVMLGKLVQEYQGLGNEHHEVKHALISNIERRWGKMDKDVLVAALFLNPFHKIDLFRINAERTSIAAMHILLSRLWRRFYKEDSPSALYNEVSAYMESKGVYGFVKSVCETRRKDALANNTSPDPFQVYHDIGSLNVDRRESLSPLVRLAQRILSICANSASCERLFSSFGLILTKLRTRLSIDNLVNLAELKMYIRDEHPRDKDAQNAARQRFFGHRQGESASGDGPSQMAPLQNQQHLGSGEGDGGLDGDPQLVSDSDSGGPPRGLRAIATHLSRLASEDDYESESDSESDDDVDMPAASALPIGTQTSQAAPSASSTTRRRRQQPVTRELPDFKDVTIAEIFDFTRESWKEIKQRSAVLDLEKELDMYDLLDLDAPGDLDPDIEDSLTDFFEM</sequence>
<dbReference type="Pfam" id="PF05699">
    <property type="entry name" value="Dimer_Tnp_hAT"/>
    <property type="match status" value="1"/>
</dbReference>
<keyword evidence="5" id="KW-0539">Nucleus</keyword>
<dbReference type="Proteomes" id="UP000567179">
    <property type="component" value="Unassembled WGS sequence"/>
</dbReference>
<feature type="compositionally biased region" description="Low complexity" evidence="6">
    <location>
        <begin position="954"/>
        <end position="966"/>
    </location>
</feature>
<comment type="caution">
    <text evidence="9">The sequence shown here is derived from an EMBL/GenBank/DDBJ whole genome shotgun (WGS) entry which is preliminary data.</text>
</comment>
<name>A0A8H5B9P3_9AGAR</name>
<evidence type="ECO:0000256" key="4">
    <source>
        <dbReference type="ARBA" id="ARBA00022833"/>
    </source>
</evidence>
<feature type="compositionally biased region" description="Acidic residues" evidence="6">
    <location>
        <begin position="927"/>
        <end position="943"/>
    </location>
</feature>
<dbReference type="AlphaFoldDB" id="A0A8H5B9P3"/>
<evidence type="ECO:0000313" key="9">
    <source>
        <dbReference type="EMBL" id="KAF5319230.1"/>
    </source>
</evidence>
<gene>
    <name evidence="9" type="ORF">D9619_008286</name>
</gene>
<keyword evidence="10" id="KW-1185">Reference proteome</keyword>
<dbReference type="Pfam" id="PF04937">
    <property type="entry name" value="DUF659"/>
    <property type="match status" value="1"/>
</dbReference>
<proteinExistence type="predicted"/>
<evidence type="ECO:0000256" key="3">
    <source>
        <dbReference type="ARBA" id="ARBA00022771"/>
    </source>
</evidence>
<feature type="region of interest" description="Disordered" evidence="6">
    <location>
        <begin position="864"/>
        <end position="979"/>
    </location>
</feature>
<comment type="subcellular location">
    <subcellularLocation>
        <location evidence="1">Nucleus</location>
    </subcellularLocation>
</comment>
<reference evidence="9 10" key="1">
    <citation type="journal article" date="2020" name="ISME J.">
        <title>Uncovering the hidden diversity of litter-decomposition mechanisms in mushroom-forming fungi.</title>
        <authorList>
            <person name="Floudas D."/>
            <person name="Bentzer J."/>
            <person name="Ahren D."/>
            <person name="Johansson T."/>
            <person name="Persson P."/>
            <person name="Tunlid A."/>
        </authorList>
    </citation>
    <scope>NUCLEOTIDE SEQUENCE [LARGE SCALE GENOMIC DNA]</scope>
    <source>
        <strain evidence="9 10">CBS 101986</strain>
    </source>
</reference>
<dbReference type="PANTHER" id="PTHR46481">
    <property type="entry name" value="ZINC FINGER BED DOMAIN-CONTAINING PROTEIN 4"/>
    <property type="match status" value="1"/>
</dbReference>
<evidence type="ECO:0000256" key="5">
    <source>
        <dbReference type="ARBA" id="ARBA00023242"/>
    </source>
</evidence>
<feature type="compositionally biased region" description="Polar residues" evidence="6">
    <location>
        <begin position="259"/>
        <end position="275"/>
    </location>
</feature>
<feature type="domain" description="HAT C-terminal dimerisation" evidence="8">
    <location>
        <begin position="792"/>
        <end position="832"/>
    </location>
</feature>
<evidence type="ECO:0000256" key="2">
    <source>
        <dbReference type="ARBA" id="ARBA00022723"/>
    </source>
</evidence>
<dbReference type="GO" id="GO:0008270">
    <property type="term" value="F:zinc ion binding"/>
    <property type="evidence" value="ECO:0007669"/>
    <property type="project" value="UniProtKB-KW"/>
</dbReference>
<dbReference type="InterPro" id="IPR008906">
    <property type="entry name" value="HATC_C_dom"/>
</dbReference>
<dbReference type="SUPFAM" id="SSF53098">
    <property type="entry name" value="Ribonuclease H-like"/>
    <property type="match status" value="1"/>
</dbReference>
<dbReference type="OrthoDB" id="2423954at2759"/>
<dbReference type="EMBL" id="JAACJJ010000029">
    <property type="protein sequence ID" value="KAF5319230.1"/>
    <property type="molecule type" value="Genomic_DNA"/>
</dbReference>
<evidence type="ECO:0008006" key="11">
    <source>
        <dbReference type="Google" id="ProtNLM"/>
    </source>
</evidence>
<dbReference type="GO" id="GO:0046983">
    <property type="term" value="F:protein dimerization activity"/>
    <property type="evidence" value="ECO:0007669"/>
    <property type="project" value="InterPro"/>
</dbReference>
<keyword evidence="3" id="KW-0863">Zinc-finger</keyword>
<dbReference type="InterPro" id="IPR007021">
    <property type="entry name" value="DUF659"/>
</dbReference>
<keyword evidence="4" id="KW-0862">Zinc</keyword>
<evidence type="ECO:0000256" key="1">
    <source>
        <dbReference type="ARBA" id="ARBA00004123"/>
    </source>
</evidence>
<dbReference type="GO" id="GO:0005634">
    <property type="term" value="C:nucleus"/>
    <property type="evidence" value="ECO:0007669"/>
    <property type="project" value="UniProtKB-SubCell"/>
</dbReference>
<accession>A0A8H5B9P3</accession>
<evidence type="ECO:0000313" key="10">
    <source>
        <dbReference type="Proteomes" id="UP000567179"/>
    </source>
</evidence>
<feature type="region of interest" description="Disordered" evidence="6">
    <location>
        <begin position="252"/>
        <end position="320"/>
    </location>
</feature>
<keyword evidence="2" id="KW-0479">Metal-binding</keyword>
<dbReference type="InterPro" id="IPR012337">
    <property type="entry name" value="RNaseH-like_sf"/>
</dbReference>
<evidence type="ECO:0000259" key="8">
    <source>
        <dbReference type="Pfam" id="PF05699"/>
    </source>
</evidence>
<feature type="domain" description="DUF659" evidence="7">
    <location>
        <begin position="383"/>
        <end position="506"/>
    </location>
</feature>
<protein>
    <recommendedName>
        <fullName evidence="11">DUF659 domain-containing protein</fullName>
    </recommendedName>
</protein>